<dbReference type="InterPro" id="IPR028662">
    <property type="entry name" value="SNX8/Mvp1"/>
</dbReference>
<keyword evidence="7" id="KW-0653">Protein transport</keyword>
<dbReference type="InterPro" id="IPR045734">
    <property type="entry name" value="Snx8_BAR_dom"/>
</dbReference>
<comment type="similarity">
    <text evidence="3">Belongs to the sorting nexin family.</text>
</comment>
<organism evidence="10 11">
    <name type="scientific">Coprinellus micaceus</name>
    <name type="common">Glistening ink-cap mushroom</name>
    <name type="synonym">Coprinus micaceus</name>
    <dbReference type="NCBI Taxonomy" id="71717"/>
    <lineage>
        <taxon>Eukaryota</taxon>
        <taxon>Fungi</taxon>
        <taxon>Dikarya</taxon>
        <taxon>Basidiomycota</taxon>
        <taxon>Agaricomycotina</taxon>
        <taxon>Agaricomycetes</taxon>
        <taxon>Agaricomycetidae</taxon>
        <taxon>Agaricales</taxon>
        <taxon>Agaricineae</taxon>
        <taxon>Psathyrellaceae</taxon>
        <taxon>Coprinellus</taxon>
    </lineage>
</organism>
<dbReference type="GO" id="GO:0016020">
    <property type="term" value="C:membrane"/>
    <property type="evidence" value="ECO:0007669"/>
    <property type="project" value="UniProtKB-SubCell"/>
</dbReference>
<dbReference type="Proteomes" id="UP000298030">
    <property type="component" value="Unassembled WGS sequence"/>
</dbReference>
<dbReference type="GO" id="GO:0032266">
    <property type="term" value="F:phosphatidylinositol-3-phosphate binding"/>
    <property type="evidence" value="ECO:0007669"/>
    <property type="project" value="TreeGrafter"/>
</dbReference>
<dbReference type="SMART" id="SM00312">
    <property type="entry name" value="PX"/>
    <property type="match status" value="1"/>
</dbReference>
<dbReference type="SUPFAM" id="SSF64268">
    <property type="entry name" value="PX domain"/>
    <property type="match status" value="1"/>
</dbReference>
<dbReference type="PROSITE" id="PS50195">
    <property type="entry name" value="PX"/>
    <property type="match status" value="1"/>
</dbReference>
<keyword evidence="6" id="KW-0963">Cytoplasm</keyword>
<dbReference type="CDD" id="cd07597">
    <property type="entry name" value="BAR_SNX8"/>
    <property type="match status" value="1"/>
</dbReference>
<comment type="subcellular location">
    <subcellularLocation>
        <location evidence="2">Cytoplasm</location>
    </subcellularLocation>
    <subcellularLocation>
        <location evidence="1">Membrane</location>
        <topology evidence="1">Peripheral membrane protein</topology>
        <orientation evidence="1">Cytoplasmic side</orientation>
    </subcellularLocation>
</comment>
<dbReference type="STRING" id="71717.A0A4Y7TRM0"/>
<dbReference type="PANTHER" id="PTHR47554">
    <property type="entry name" value="SORTING NEXIN MVP1"/>
    <property type="match status" value="1"/>
</dbReference>
<feature type="domain" description="PX" evidence="9">
    <location>
        <begin position="247"/>
        <end position="353"/>
    </location>
</feature>
<evidence type="ECO:0000313" key="10">
    <source>
        <dbReference type="EMBL" id="TEB36574.1"/>
    </source>
</evidence>
<name>A0A4Y7TRM0_COPMI</name>
<dbReference type="AlphaFoldDB" id="A0A4Y7TRM0"/>
<dbReference type="InterPro" id="IPR001683">
    <property type="entry name" value="PX_dom"/>
</dbReference>
<gene>
    <name evidence="10" type="ORF">FA13DRAFT_1658300</name>
</gene>
<dbReference type="InterPro" id="IPR011992">
    <property type="entry name" value="EF-hand-dom_pair"/>
</dbReference>
<evidence type="ECO:0000313" key="11">
    <source>
        <dbReference type="Proteomes" id="UP000298030"/>
    </source>
</evidence>
<evidence type="ECO:0000259" key="9">
    <source>
        <dbReference type="PROSITE" id="PS50195"/>
    </source>
</evidence>
<sequence length="675" mass="74472">MFNSPQQGQRYLSPTTNGFGGSFVDDNPLAASSVFDDGLQDPWSAAPSPSPTPAPQNTTVFNAVIADATVPGVYHRAFAAADVGGLGEVSVNALSRVLATSSLPAATVDKIVNLVSSKPRVSKLEFFVALALVALAQQGKDVSIEQVAALSSQNTLPEPALDLDRLQPSTSIFAPTPTAYRRDITQTIRPTVPAYSDDPWSTNRYSTLPPAPQAYGSSAPGLPPVPTASTGASSVAGSGLPDFWWQGLENVKVTLLGQQGFILNRYVVYEIVTERGGAVVRRYSEFTFLWDCLLRRYPFRLFPALPPKRIGADEQFLEQRRKGLARALNFVVNHPIIKEDGILAAFLTESSFEGWRKTTSLSLEEESASKRVDKVEEMSIPSDLEEKIASIKGKLNPLIDHWQRICILAERIMKRQEAAAVRIPPAKSFFPTHFTLPILSPSSSIASLPGSPTSMMSNSLSGSILGLSVPLPPSENQADMARLTNTLRAVIEVGEPCWRGDDCELSNGVRVGLGRVAEQVQIQSEISENRTHTLFDTTLEALKSQRDLYLATKDLFIRHDRLSIDQVERLRKRIETNSVKLDGIRAAQKEGWLEEAERLTSLIERDQATVAAQLNRRVFIRVCLWHELRVVLHNRENTLVTQAVHNFAREERHYSNNVAHVWQALEEATQSMPYE</sequence>
<dbReference type="Pfam" id="PF19566">
    <property type="entry name" value="Snx8_BAR_dom"/>
    <property type="match status" value="1"/>
</dbReference>
<dbReference type="SUPFAM" id="SSF47473">
    <property type="entry name" value="EF-hand"/>
    <property type="match status" value="1"/>
</dbReference>
<dbReference type="GO" id="GO:0005768">
    <property type="term" value="C:endosome"/>
    <property type="evidence" value="ECO:0007669"/>
    <property type="project" value="TreeGrafter"/>
</dbReference>
<dbReference type="OrthoDB" id="10064318at2759"/>
<dbReference type="GO" id="GO:0006623">
    <property type="term" value="P:protein targeting to vacuole"/>
    <property type="evidence" value="ECO:0007669"/>
    <property type="project" value="TreeGrafter"/>
</dbReference>
<dbReference type="Gene3D" id="1.10.238.10">
    <property type="entry name" value="EF-hand"/>
    <property type="match status" value="1"/>
</dbReference>
<dbReference type="GO" id="GO:0042147">
    <property type="term" value="P:retrograde transport, endosome to Golgi"/>
    <property type="evidence" value="ECO:0007669"/>
    <property type="project" value="InterPro"/>
</dbReference>
<keyword evidence="8" id="KW-0472">Membrane</keyword>
<keyword evidence="11" id="KW-1185">Reference proteome</keyword>
<evidence type="ECO:0000256" key="2">
    <source>
        <dbReference type="ARBA" id="ARBA00004496"/>
    </source>
</evidence>
<evidence type="ECO:0000256" key="8">
    <source>
        <dbReference type="ARBA" id="ARBA00023136"/>
    </source>
</evidence>
<dbReference type="Pfam" id="PF00787">
    <property type="entry name" value="PX"/>
    <property type="match status" value="1"/>
</dbReference>
<dbReference type="GO" id="GO:0005829">
    <property type="term" value="C:cytosol"/>
    <property type="evidence" value="ECO:0007669"/>
    <property type="project" value="GOC"/>
</dbReference>
<evidence type="ECO:0000256" key="7">
    <source>
        <dbReference type="ARBA" id="ARBA00022927"/>
    </source>
</evidence>
<dbReference type="Gene3D" id="3.30.1520.10">
    <property type="entry name" value="Phox-like domain"/>
    <property type="match status" value="1"/>
</dbReference>
<dbReference type="PANTHER" id="PTHR47554:SF1">
    <property type="entry name" value="SORTING NEXIN MVP1"/>
    <property type="match status" value="1"/>
</dbReference>
<protein>
    <recommendedName>
        <fullName evidence="4">Sorting nexin MVP1</fullName>
    </recommendedName>
</protein>
<dbReference type="InterPro" id="IPR036871">
    <property type="entry name" value="PX_dom_sf"/>
</dbReference>
<accession>A0A4Y7TRM0</accession>
<evidence type="ECO:0000256" key="4">
    <source>
        <dbReference type="ARBA" id="ARBA00014268"/>
    </source>
</evidence>
<keyword evidence="5" id="KW-0813">Transport</keyword>
<evidence type="ECO:0000256" key="3">
    <source>
        <dbReference type="ARBA" id="ARBA00010883"/>
    </source>
</evidence>
<comment type="caution">
    <text evidence="10">The sequence shown here is derived from an EMBL/GenBank/DDBJ whole genome shotgun (WGS) entry which is preliminary data.</text>
</comment>
<proteinExistence type="inferred from homology"/>
<evidence type="ECO:0000256" key="5">
    <source>
        <dbReference type="ARBA" id="ARBA00022448"/>
    </source>
</evidence>
<dbReference type="EMBL" id="QPFP01000005">
    <property type="protein sequence ID" value="TEB36574.1"/>
    <property type="molecule type" value="Genomic_DNA"/>
</dbReference>
<evidence type="ECO:0000256" key="6">
    <source>
        <dbReference type="ARBA" id="ARBA00022490"/>
    </source>
</evidence>
<evidence type="ECO:0000256" key="1">
    <source>
        <dbReference type="ARBA" id="ARBA00004287"/>
    </source>
</evidence>
<reference evidence="10 11" key="1">
    <citation type="journal article" date="2019" name="Nat. Ecol. Evol.">
        <title>Megaphylogeny resolves global patterns of mushroom evolution.</title>
        <authorList>
            <person name="Varga T."/>
            <person name="Krizsan K."/>
            <person name="Foldi C."/>
            <person name="Dima B."/>
            <person name="Sanchez-Garcia M."/>
            <person name="Sanchez-Ramirez S."/>
            <person name="Szollosi G.J."/>
            <person name="Szarkandi J.G."/>
            <person name="Papp V."/>
            <person name="Albert L."/>
            <person name="Andreopoulos W."/>
            <person name="Angelini C."/>
            <person name="Antonin V."/>
            <person name="Barry K.W."/>
            <person name="Bougher N.L."/>
            <person name="Buchanan P."/>
            <person name="Buyck B."/>
            <person name="Bense V."/>
            <person name="Catcheside P."/>
            <person name="Chovatia M."/>
            <person name="Cooper J."/>
            <person name="Damon W."/>
            <person name="Desjardin D."/>
            <person name="Finy P."/>
            <person name="Geml J."/>
            <person name="Haridas S."/>
            <person name="Hughes K."/>
            <person name="Justo A."/>
            <person name="Karasinski D."/>
            <person name="Kautmanova I."/>
            <person name="Kiss B."/>
            <person name="Kocsube S."/>
            <person name="Kotiranta H."/>
            <person name="LaButti K.M."/>
            <person name="Lechner B.E."/>
            <person name="Liimatainen K."/>
            <person name="Lipzen A."/>
            <person name="Lukacs Z."/>
            <person name="Mihaltcheva S."/>
            <person name="Morgado L.N."/>
            <person name="Niskanen T."/>
            <person name="Noordeloos M.E."/>
            <person name="Ohm R.A."/>
            <person name="Ortiz-Santana B."/>
            <person name="Ovrebo C."/>
            <person name="Racz N."/>
            <person name="Riley R."/>
            <person name="Savchenko A."/>
            <person name="Shiryaev A."/>
            <person name="Soop K."/>
            <person name="Spirin V."/>
            <person name="Szebenyi C."/>
            <person name="Tomsovsky M."/>
            <person name="Tulloss R.E."/>
            <person name="Uehling J."/>
            <person name="Grigoriev I.V."/>
            <person name="Vagvolgyi C."/>
            <person name="Papp T."/>
            <person name="Martin F.M."/>
            <person name="Miettinen O."/>
            <person name="Hibbett D.S."/>
            <person name="Nagy L.G."/>
        </authorList>
    </citation>
    <scope>NUCLEOTIDE SEQUENCE [LARGE SCALE GENOMIC DNA]</scope>
    <source>
        <strain evidence="10 11">FP101781</strain>
    </source>
</reference>